<keyword evidence="1" id="KW-0732">Signal</keyword>
<dbReference type="Ensembl" id="ENSCINT00000035660.1">
    <property type="protein sequence ID" value="ENSCINP00000035669.1"/>
    <property type="gene ID" value="ENSCING00000018411.1"/>
</dbReference>
<dbReference type="PROSITE" id="PS51257">
    <property type="entry name" value="PROKAR_LIPOPROTEIN"/>
    <property type="match status" value="1"/>
</dbReference>
<dbReference type="Proteomes" id="UP000008144">
    <property type="component" value="Chromosome 1"/>
</dbReference>
<gene>
    <name evidence="2" type="primary">LOC100175743</name>
</gene>
<dbReference type="GeneTree" id="ENSGT00660000097433"/>
<feature type="signal peptide" evidence="1">
    <location>
        <begin position="1"/>
        <end position="21"/>
    </location>
</feature>
<feature type="chain" id="PRO_5014093554" evidence="1">
    <location>
        <begin position="22"/>
        <end position="121"/>
    </location>
</feature>
<dbReference type="RefSeq" id="XP_002119450.1">
    <property type="nucleotide sequence ID" value="XM_002119414.4"/>
</dbReference>
<reference evidence="3" key="1">
    <citation type="journal article" date="2002" name="Science">
        <title>The draft genome of Ciona intestinalis: insights into chordate and vertebrate origins.</title>
        <authorList>
            <person name="Dehal P."/>
            <person name="Satou Y."/>
            <person name="Campbell R.K."/>
            <person name="Chapman J."/>
            <person name="Degnan B."/>
            <person name="De Tomaso A."/>
            <person name="Davidson B."/>
            <person name="Di Gregorio A."/>
            <person name="Gelpke M."/>
            <person name="Goodstein D.M."/>
            <person name="Harafuji N."/>
            <person name="Hastings K.E."/>
            <person name="Ho I."/>
            <person name="Hotta K."/>
            <person name="Huang W."/>
            <person name="Kawashima T."/>
            <person name="Lemaire P."/>
            <person name="Martinez D."/>
            <person name="Meinertzhagen I.A."/>
            <person name="Necula S."/>
            <person name="Nonaka M."/>
            <person name="Putnam N."/>
            <person name="Rash S."/>
            <person name="Saiga H."/>
            <person name="Satake M."/>
            <person name="Terry A."/>
            <person name="Yamada L."/>
            <person name="Wang H.G."/>
            <person name="Awazu S."/>
            <person name="Azumi K."/>
            <person name="Boore J."/>
            <person name="Branno M."/>
            <person name="Chin-Bow S."/>
            <person name="DeSantis R."/>
            <person name="Doyle S."/>
            <person name="Francino P."/>
            <person name="Keys D.N."/>
            <person name="Haga S."/>
            <person name="Hayashi H."/>
            <person name="Hino K."/>
            <person name="Imai K.S."/>
            <person name="Inaba K."/>
            <person name="Kano S."/>
            <person name="Kobayashi K."/>
            <person name="Kobayashi M."/>
            <person name="Lee B.I."/>
            <person name="Makabe K.W."/>
            <person name="Manohar C."/>
            <person name="Matassi G."/>
            <person name="Medina M."/>
            <person name="Mochizuki Y."/>
            <person name="Mount S."/>
            <person name="Morishita T."/>
            <person name="Miura S."/>
            <person name="Nakayama A."/>
            <person name="Nishizaka S."/>
            <person name="Nomoto H."/>
            <person name="Ohta F."/>
            <person name="Oishi K."/>
            <person name="Rigoutsos I."/>
            <person name="Sano M."/>
            <person name="Sasaki A."/>
            <person name="Sasakura Y."/>
            <person name="Shoguchi E."/>
            <person name="Shin-i T."/>
            <person name="Spagnuolo A."/>
            <person name="Stainier D."/>
            <person name="Suzuki M.M."/>
            <person name="Tassy O."/>
            <person name="Takatori N."/>
            <person name="Tokuoka M."/>
            <person name="Yagi K."/>
            <person name="Yoshizaki F."/>
            <person name="Wada S."/>
            <person name="Zhang C."/>
            <person name="Hyatt P.D."/>
            <person name="Larimer F."/>
            <person name="Detter C."/>
            <person name="Doggett N."/>
            <person name="Glavina T."/>
            <person name="Hawkins T."/>
            <person name="Richardson P."/>
            <person name="Lucas S."/>
            <person name="Kohara Y."/>
            <person name="Levine M."/>
            <person name="Satoh N."/>
            <person name="Rokhsar D.S."/>
        </authorList>
    </citation>
    <scope>NUCLEOTIDE SEQUENCE [LARGE SCALE GENOMIC DNA]</scope>
</reference>
<dbReference type="AlphaFoldDB" id="H2Y185"/>
<evidence type="ECO:0000256" key="1">
    <source>
        <dbReference type="SAM" id="SignalP"/>
    </source>
</evidence>
<evidence type="ECO:0000313" key="2">
    <source>
        <dbReference type="Ensembl" id="ENSCINP00000035669.1"/>
    </source>
</evidence>
<dbReference type="HOGENOM" id="CLU_162773_0_0_1"/>
<dbReference type="EMBL" id="EAAA01000316">
    <property type="status" value="NOT_ANNOTATED_CDS"/>
    <property type="molecule type" value="Genomic_DNA"/>
</dbReference>
<reference evidence="2" key="4">
    <citation type="submission" date="2025-09" db="UniProtKB">
        <authorList>
            <consortium name="Ensembl"/>
        </authorList>
    </citation>
    <scope>IDENTIFICATION</scope>
</reference>
<organism evidence="2 3">
    <name type="scientific">Ciona intestinalis</name>
    <name type="common">Transparent sea squirt</name>
    <name type="synonym">Ascidia intestinalis</name>
    <dbReference type="NCBI Taxonomy" id="7719"/>
    <lineage>
        <taxon>Eukaryota</taxon>
        <taxon>Metazoa</taxon>
        <taxon>Chordata</taxon>
        <taxon>Tunicata</taxon>
        <taxon>Ascidiacea</taxon>
        <taxon>Phlebobranchia</taxon>
        <taxon>Cionidae</taxon>
        <taxon>Ciona</taxon>
    </lineage>
</organism>
<evidence type="ECO:0000313" key="3">
    <source>
        <dbReference type="Proteomes" id="UP000008144"/>
    </source>
</evidence>
<dbReference type="KEGG" id="cin:100175743"/>
<keyword evidence="3" id="KW-1185">Reference proteome</keyword>
<name>H2Y185_CIOIN</name>
<protein>
    <submittedName>
        <fullName evidence="2">Uncharacterized LOC100175743</fullName>
    </submittedName>
</protein>
<accession>H2Y185</accession>
<dbReference type="GeneID" id="100175743"/>
<dbReference type="InParanoid" id="H2Y185"/>
<proteinExistence type="predicted"/>
<dbReference type="OMA" id="MEGIQMV"/>
<sequence length="121" mass="13753">MAEIKLLLATLCCVVWTSCAASNCSVAFYPMTACLDDGSRSAYIQFEDCVTENSRVRFAWVDIVPVSHRKRPTNSADHGSVKWSEISIPRWFPRGGRLTVFYTKDENRMEGIQMVVPRCRN</sequence>
<accession>A0A1W2W3W7</accession>
<reference evidence="2" key="3">
    <citation type="submission" date="2025-08" db="UniProtKB">
        <authorList>
            <consortium name="Ensembl"/>
        </authorList>
    </citation>
    <scope>IDENTIFICATION</scope>
</reference>
<reference evidence="2" key="2">
    <citation type="journal article" date="2008" name="Genome Biol.">
        <title>Improved genome assembly and evidence-based global gene model set for the chordate Ciona intestinalis: new insight into intron and operon populations.</title>
        <authorList>
            <person name="Satou Y."/>
            <person name="Mineta K."/>
            <person name="Ogasawara M."/>
            <person name="Sasakura Y."/>
            <person name="Shoguchi E."/>
            <person name="Ueno K."/>
            <person name="Yamada L."/>
            <person name="Matsumoto J."/>
            <person name="Wasserscheid J."/>
            <person name="Dewar K."/>
            <person name="Wiley G.B."/>
            <person name="Macmil S.L."/>
            <person name="Roe B.A."/>
            <person name="Zeller R.W."/>
            <person name="Hastings K.E."/>
            <person name="Lemaire P."/>
            <person name="Lindquist E."/>
            <person name="Endo T."/>
            <person name="Hotta K."/>
            <person name="Inaba K."/>
        </authorList>
    </citation>
    <scope>NUCLEOTIDE SEQUENCE [LARGE SCALE GENOMIC DNA]</scope>
    <source>
        <strain evidence="2">wild type</strain>
    </source>
</reference>